<comment type="caution">
    <text evidence="1">The sequence shown here is derived from an EMBL/GenBank/DDBJ whole genome shotgun (WGS) entry which is preliminary data.</text>
</comment>
<dbReference type="EMBL" id="JASAYT010000021">
    <property type="protein sequence ID" value="MDP8175235.1"/>
    <property type="molecule type" value="Genomic_DNA"/>
</dbReference>
<proteinExistence type="predicted"/>
<name>A0AAJ6NEC3_9PAST</name>
<organism evidence="1 2">
    <name type="scientific">Phocoenobacter skyensis</name>
    <dbReference type="NCBI Taxonomy" id="97481"/>
    <lineage>
        <taxon>Bacteria</taxon>
        <taxon>Pseudomonadati</taxon>
        <taxon>Pseudomonadota</taxon>
        <taxon>Gammaproteobacteria</taxon>
        <taxon>Pasteurellales</taxon>
        <taxon>Pasteurellaceae</taxon>
        <taxon>Phocoenobacter</taxon>
    </lineage>
</organism>
<dbReference type="AlphaFoldDB" id="A0AAJ6NEC3"/>
<gene>
    <name evidence="1" type="ORF">QJU97_07180</name>
</gene>
<dbReference type="PANTHER" id="PTHR41791">
    <property type="entry name" value="SSL7039 PROTEIN"/>
    <property type="match status" value="1"/>
</dbReference>
<dbReference type="InterPro" id="IPR009241">
    <property type="entry name" value="HigB-like"/>
</dbReference>
<dbReference type="PIRSF" id="PIRSF028744">
    <property type="entry name" value="Addict_mod_HI1419"/>
    <property type="match status" value="1"/>
</dbReference>
<dbReference type="PANTHER" id="PTHR41791:SF1">
    <property type="entry name" value="SSL7039 PROTEIN"/>
    <property type="match status" value="1"/>
</dbReference>
<reference evidence="1" key="1">
    <citation type="journal article" date="2023" name="Front. Microbiol.">
        <title>Phylogeography and host specificity of Pasteurellaceae pathogenic to sea-farmed fish in the north-east Atlantic.</title>
        <authorList>
            <person name="Gulla S."/>
            <person name="Colquhoun D.J."/>
            <person name="Olsen A.B."/>
            <person name="Spilsberg B."/>
            <person name="Lagesen K."/>
            <person name="Aakesson C.P."/>
            <person name="Strom S."/>
            <person name="Manji F."/>
            <person name="Birkbeck T.H."/>
            <person name="Nilsen H.K."/>
        </authorList>
    </citation>
    <scope>NUCLEOTIDE SEQUENCE</scope>
    <source>
        <strain evidence="1">98B1</strain>
    </source>
</reference>
<evidence type="ECO:0000313" key="1">
    <source>
        <dbReference type="EMBL" id="MDP8175235.1"/>
    </source>
</evidence>
<protein>
    <submittedName>
        <fullName evidence="1">Type II toxin-antitoxin system RelE/ParE family toxin</fullName>
    </submittedName>
</protein>
<dbReference type="RefSeq" id="WP_306376096.1">
    <property type="nucleotide sequence ID" value="NZ_JASAYT010000021.1"/>
</dbReference>
<dbReference type="Proteomes" id="UP001231736">
    <property type="component" value="Unassembled WGS sequence"/>
</dbReference>
<sequence>MNIILTSERFDKWLSKLKDKLAVAIIMRRLDRLRLGNFGDHKSVGQGVYELRVDTGKGYRIYYAREGDVTYLLISGGNKKSQQKDIDEAIKLWTEYKQGNKK</sequence>
<accession>A0AAJ6NEC3</accession>
<dbReference type="NCBIfam" id="TIGR02683">
    <property type="entry name" value="upstrm_HI1419"/>
    <property type="match status" value="1"/>
</dbReference>
<evidence type="ECO:0000313" key="2">
    <source>
        <dbReference type="Proteomes" id="UP001231736"/>
    </source>
</evidence>
<dbReference type="InterPro" id="IPR014056">
    <property type="entry name" value="TypeIITA-like_toxin_pred"/>
</dbReference>
<dbReference type="Pfam" id="PF05973">
    <property type="entry name" value="Gp49"/>
    <property type="match status" value="1"/>
</dbReference>